<dbReference type="OrthoDB" id="2524788at2759"/>
<accession>A0A1E3J4K8</accession>
<feature type="transmembrane region" description="Helical" evidence="1">
    <location>
        <begin position="21"/>
        <end position="46"/>
    </location>
</feature>
<feature type="transmembrane region" description="Helical" evidence="1">
    <location>
        <begin position="58"/>
        <end position="79"/>
    </location>
</feature>
<keyword evidence="1" id="KW-1133">Transmembrane helix</keyword>
<dbReference type="EMBL" id="AWGH01000012">
    <property type="protein sequence ID" value="ODN95798.1"/>
    <property type="molecule type" value="Genomic_DNA"/>
</dbReference>
<evidence type="ECO:0000313" key="3">
    <source>
        <dbReference type="Proteomes" id="UP000094819"/>
    </source>
</evidence>
<feature type="transmembrane region" description="Helical" evidence="1">
    <location>
        <begin position="114"/>
        <end position="131"/>
    </location>
</feature>
<comment type="caution">
    <text evidence="2">The sequence shown here is derived from an EMBL/GenBank/DDBJ whole genome shotgun (WGS) entry which is preliminary data.</text>
</comment>
<organism evidence="2 3">
    <name type="scientific">Cryptococcus wingfieldii CBS 7118</name>
    <dbReference type="NCBI Taxonomy" id="1295528"/>
    <lineage>
        <taxon>Eukaryota</taxon>
        <taxon>Fungi</taxon>
        <taxon>Dikarya</taxon>
        <taxon>Basidiomycota</taxon>
        <taxon>Agaricomycotina</taxon>
        <taxon>Tremellomycetes</taxon>
        <taxon>Tremellales</taxon>
        <taxon>Cryptococcaceae</taxon>
        <taxon>Cryptococcus</taxon>
    </lineage>
</organism>
<dbReference type="RefSeq" id="XP_019031463.1">
    <property type="nucleotide sequence ID" value="XM_019176535.1"/>
</dbReference>
<dbReference type="InterPro" id="IPR006311">
    <property type="entry name" value="TAT_signal"/>
</dbReference>
<proteinExistence type="predicted"/>
<evidence type="ECO:0000256" key="1">
    <source>
        <dbReference type="SAM" id="Phobius"/>
    </source>
</evidence>
<evidence type="ECO:0000313" key="2">
    <source>
        <dbReference type="EMBL" id="ODN95798.1"/>
    </source>
</evidence>
<reference evidence="2 3" key="1">
    <citation type="submission" date="2016-06" db="EMBL/GenBank/DDBJ databases">
        <title>Evolution of pathogenesis and genome organization in the Tremellales.</title>
        <authorList>
            <person name="Cuomo C."/>
            <person name="Litvintseva A."/>
            <person name="Heitman J."/>
            <person name="Chen Y."/>
            <person name="Sun S."/>
            <person name="Springer D."/>
            <person name="Dromer F."/>
            <person name="Young S."/>
            <person name="Zeng Q."/>
            <person name="Chapman S."/>
            <person name="Gujja S."/>
            <person name="Saif S."/>
            <person name="Birren B."/>
        </authorList>
    </citation>
    <scope>NUCLEOTIDE SEQUENCE [LARGE SCALE GENOMIC DNA]</scope>
    <source>
        <strain evidence="2 3">CBS 7118</strain>
    </source>
</reference>
<feature type="transmembrane region" description="Helical" evidence="1">
    <location>
        <begin position="138"/>
        <end position="157"/>
    </location>
</feature>
<dbReference type="AlphaFoldDB" id="A0A1E3J4K8"/>
<keyword evidence="1" id="KW-0472">Membrane</keyword>
<name>A0A1E3J4K8_9TREE</name>
<keyword evidence="1" id="KW-0812">Transmembrane</keyword>
<dbReference type="GeneID" id="30193629"/>
<gene>
    <name evidence="2" type="ORF">L198_04416</name>
</gene>
<sequence>MSAQPSASAPLFFSYSPRTQLILHSSLTSAQLFAFLAPPAFLVSSLALKRTSFSIRGLMRYSASGAALGAVAGAGVGGARAGSASDLEVNAKLGQMASFGKSSLDETLVRRNDYATIGAALSALLTPAIFLKRAPLPALVLGGASVGLGLGAAGYYIEEATKGEPKAV</sequence>
<dbReference type="Proteomes" id="UP000094819">
    <property type="component" value="Unassembled WGS sequence"/>
</dbReference>
<dbReference type="PROSITE" id="PS51318">
    <property type="entry name" value="TAT"/>
    <property type="match status" value="1"/>
</dbReference>
<keyword evidence="3" id="KW-1185">Reference proteome</keyword>
<protein>
    <submittedName>
        <fullName evidence="2">Uncharacterized protein</fullName>
    </submittedName>
</protein>